<keyword evidence="2 3" id="KW-0378">Hydrolase</keyword>
<proteinExistence type="inferred from homology"/>
<dbReference type="AlphaFoldDB" id="A0A316EBJ0"/>
<gene>
    <name evidence="3" type="ORF">LV89_01639</name>
</gene>
<comment type="caution">
    <text evidence="3">The sequence shown here is derived from an EMBL/GenBank/DDBJ whole genome shotgun (WGS) entry which is preliminary data.</text>
</comment>
<dbReference type="Pfam" id="PF13279">
    <property type="entry name" value="4HBT_2"/>
    <property type="match status" value="1"/>
</dbReference>
<dbReference type="Proteomes" id="UP000245489">
    <property type="component" value="Unassembled WGS sequence"/>
</dbReference>
<dbReference type="OrthoDB" id="9791529at2"/>
<name>A0A316EBJ0_9BACT</name>
<dbReference type="EMBL" id="QGGO01000007">
    <property type="protein sequence ID" value="PWK27326.1"/>
    <property type="molecule type" value="Genomic_DNA"/>
</dbReference>
<comment type="similarity">
    <text evidence="1">Belongs to the 4-hydroxybenzoyl-CoA thioesterase family.</text>
</comment>
<dbReference type="PANTHER" id="PTHR31793">
    <property type="entry name" value="4-HYDROXYBENZOYL-COA THIOESTERASE FAMILY MEMBER"/>
    <property type="match status" value="1"/>
</dbReference>
<evidence type="ECO:0000313" key="4">
    <source>
        <dbReference type="Proteomes" id="UP000245489"/>
    </source>
</evidence>
<dbReference type="PANTHER" id="PTHR31793:SF27">
    <property type="entry name" value="NOVEL THIOESTERASE SUPERFAMILY DOMAIN AND SAPOSIN A-TYPE DOMAIN CONTAINING PROTEIN (0610012H03RIK)"/>
    <property type="match status" value="1"/>
</dbReference>
<reference evidence="3 4" key="1">
    <citation type="submission" date="2018-05" db="EMBL/GenBank/DDBJ databases">
        <title>Genomic Encyclopedia of Archaeal and Bacterial Type Strains, Phase II (KMG-II): from individual species to whole genera.</title>
        <authorList>
            <person name="Goeker M."/>
        </authorList>
    </citation>
    <scope>NUCLEOTIDE SEQUENCE [LARGE SCALE GENOMIC DNA]</scope>
    <source>
        <strain evidence="3 4">DSM 22214</strain>
    </source>
</reference>
<dbReference type="SUPFAM" id="SSF54637">
    <property type="entry name" value="Thioesterase/thiol ester dehydrase-isomerase"/>
    <property type="match status" value="1"/>
</dbReference>
<evidence type="ECO:0000256" key="2">
    <source>
        <dbReference type="ARBA" id="ARBA00022801"/>
    </source>
</evidence>
<sequence length="140" mass="16100">MSDLLKDYPCIISQQVQWGDMDAANHVNNTVYLRYFESARVDFFNSIDFMDFTGEESVGPILAETNCKYKAPLTFPDNIKITARILPDSITEYGFTMQHVVYSEKLQRIAAEGTSRIVCYDYKNKRKALIPSNLLDKLRV</sequence>
<dbReference type="InterPro" id="IPR050563">
    <property type="entry name" value="4-hydroxybenzoyl-CoA_TE"/>
</dbReference>
<evidence type="ECO:0000256" key="1">
    <source>
        <dbReference type="ARBA" id="ARBA00005953"/>
    </source>
</evidence>
<dbReference type="RefSeq" id="WP_109742404.1">
    <property type="nucleotide sequence ID" value="NZ_QGGO01000007.1"/>
</dbReference>
<keyword evidence="4" id="KW-1185">Reference proteome</keyword>
<evidence type="ECO:0000313" key="3">
    <source>
        <dbReference type="EMBL" id="PWK27326.1"/>
    </source>
</evidence>
<organism evidence="3 4">
    <name type="scientific">Arcicella aurantiaca</name>
    <dbReference type="NCBI Taxonomy" id="591202"/>
    <lineage>
        <taxon>Bacteria</taxon>
        <taxon>Pseudomonadati</taxon>
        <taxon>Bacteroidota</taxon>
        <taxon>Cytophagia</taxon>
        <taxon>Cytophagales</taxon>
        <taxon>Flectobacillaceae</taxon>
        <taxon>Arcicella</taxon>
    </lineage>
</organism>
<dbReference type="Gene3D" id="3.10.129.10">
    <property type="entry name" value="Hotdog Thioesterase"/>
    <property type="match status" value="1"/>
</dbReference>
<dbReference type="GO" id="GO:0047617">
    <property type="term" value="F:fatty acyl-CoA hydrolase activity"/>
    <property type="evidence" value="ECO:0007669"/>
    <property type="project" value="TreeGrafter"/>
</dbReference>
<protein>
    <submittedName>
        <fullName evidence="3">Acyl-CoA thioester hydrolase</fullName>
    </submittedName>
</protein>
<dbReference type="InterPro" id="IPR029069">
    <property type="entry name" value="HotDog_dom_sf"/>
</dbReference>
<accession>A0A316EBJ0</accession>
<dbReference type="CDD" id="cd00586">
    <property type="entry name" value="4HBT"/>
    <property type="match status" value="1"/>
</dbReference>